<protein>
    <submittedName>
        <fullName evidence="1">Uncharacterized protein</fullName>
    </submittedName>
</protein>
<dbReference type="AlphaFoldDB" id="A0A0H5Q7Q7"/>
<proteinExistence type="predicted"/>
<keyword evidence="1" id="KW-0614">Plasmid</keyword>
<dbReference type="EMBL" id="LN854299">
    <property type="protein sequence ID" value="CRY97968.1"/>
    <property type="molecule type" value="Genomic_DNA"/>
</dbReference>
<accession>A0A0H5Q7Q7</accession>
<reference evidence="1" key="1">
    <citation type="submission" date="2015-06" db="EMBL/GenBank/DDBJ databases">
        <authorList>
            <person name="Joergensen T."/>
        </authorList>
    </citation>
    <scope>NUCLEOTIDE SEQUENCE</scope>
    <source>
        <plasmid evidence="1">pRGRH1800</plasmid>
    </source>
</reference>
<organism evidence="1">
    <name type="scientific">uncultured prokaryote</name>
    <dbReference type="NCBI Taxonomy" id="198431"/>
    <lineage>
        <taxon>unclassified sequences</taxon>
        <taxon>environmental samples</taxon>
    </lineage>
</organism>
<reference evidence="1" key="2">
    <citation type="submission" date="2015-07" db="EMBL/GenBank/DDBJ databases">
        <title>Plasmids, circular viruses and viroids from rat gut.</title>
        <authorList>
            <person name="Jorgensen T.J."/>
            <person name="Hansen M.A."/>
            <person name="Xu Z."/>
            <person name="Tabak M.A."/>
            <person name="Sorensen S.J."/>
            <person name="Hansen L.H."/>
        </authorList>
    </citation>
    <scope>NUCLEOTIDE SEQUENCE</scope>
    <source>
        <plasmid evidence="1">pRGRH1800</plasmid>
    </source>
</reference>
<sequence>MAKFEDREIRRRGSIVGSIVDGAPAAAGSGRGRPKEDREIKKRVSLSVLPSLYEDIQKIAYVQRRSISDVVGDLMEQFRAGHEKELAEYRKIKK</sequence>
<evidence type="ECO:0000313" key="1">
    <source>
        <dbReference type="EMBL" id="CRY97968.1"/>
    </source>
</evidence>
<name>A0A0H5Q7Q7_9ZZZZ</name>
<geneLocation type="plasmid" evidence="1">
    <name>pRGRH1800</name>
</geneLocation>